<protein>
    <submittedName>
        <fullName evidence="2">Transposase</fullName>
    </submittedName>
</protein>
<dbReference type="STRING" id="1798.AWC30_10270"/>
<evidence type="ECO:0000313" key="3">
    <source>
        <dbReference type="Proteomes" id="UP000193090"/>
    </source>
</evidence>
<name>A0A1X2EJU4_9MYCO</name>
<organism evidence="2 3">
    <name type="scientific">Mycolicibacillus trivialis</name>
    <dbReference type="NCBI Taxonomy" id="1798"/>
    <lineage>
        <taxon>Bacteria</taxon>
        <taxon>Bacillati</taxon>
        <taxon>Actinomycetota</taxon>
        <taxon>Actinomycetes</taxon>
        <taxon>Mycobacteriales</taxon>
        <taxon>Mycobacteriaceae</taxon>
        <taxon>Mycolicibacillus</taxon>
    </lineage>
</organism>
<dbReference type="AlphaFoldDB" id="A0A1X2EJU4"/>
<sequence length="208" mass="24453">MDAHPWREFRWYAGQKHYSGTYWSATERRHIIYESRLELTQLLFADFDRTVRRICAQPFMLSCDSRGRTTRHIPDYLLITDSGPKVIDVKPRRRLSQPEVVDTFAWTRSAIEDRGWVYEVWTEPEPVLLANIRFLAGFRREAWFTGELLAGLRNCSIDGLSIDSVLDLSSEWPRPLRRAALFHLLWLQELRVDLRQPLTSSSTLSQEN</sequence>
<dbReference type="InterPro" id="IPR048000">
    <property type="entry name" value="TnsA-like"/>
</dbReference>
<dbReference type="OrthoDB" id="3403133at2"/>
<feature type="domain" description="TnsA endonuclease N-terminal" evidence="1">
    <location>
        <begin position="48"/>
        <end position="123"/>
    </location>
</feature>
<gene>
    <name evidence="2" type="ORF">AWC30_10270</name>
</gene>
<dbReference type="Pfam" id="PF08722">
    <property type="entry name" value="Tn7_TnsA-like_N"/>
    <property type="match status" value="1"/>
</dbReference>
<reference evidence="2 3" key="1">
    <citation type="submission" date="2016-01" db="EMBL/GenBank/DDBJ databases">
        <title>The new phylogeny of the genus Mycobacterium.</title>
        <authorList>
            <person name="Tarcisio F."/>
            <person name="Conor M."/>
            <person name="Antonella G."/>
            <person name="Elisabetta G."/>
            <person name="Giulia F.S."/>
            <person name="Sara T."/>
            <person name="Anna F."/>
            <person name="Clotilde B."/>
            <person name="Roberto B."/>
            <person name="Veronica D.S."/>
            <person name="Fabio R."/>
            <person name="Monica P."/>
            <person name="Olivier J."/>
            <person name="Enrico T."/>
            <person name="Nicola S."/>
        </authorList>
    </citation>
    <scope>NUCLEOTIDE SEQUENCE [LARGE SCALE GENOMIC DNA]</scope>
    <source>
        <strain evidence="2 3">DSM 44153</strain>
    </source>
</reference>
<comment type="caution">
    <text evidence="2">The sequence shown here is derived from an EMBL/GenBank/DDBJ whole genome shotgun (WGS) entry which is preliminary data.</text>
</comment>
<accession>A0A1X2EJU4</accession>
<dbReference type="RefSeq" id="WP_085110056.1">
    <property type="nucleotide sequence ID" value="NZ_JACKSN010000186.1"/>
</dbReference>
<dbReference type="Proteomes" id="UP000193090">
    <property type="component" value="Unassembled WGS sequence"/>
</dbReference>
<dbReference type="InterPro" id="IPR014833">
    <property type="entry name" value="TnsA_N"/>
</dbReference>
<dbReference type="EMBL" id="LQPZ01000025">
    <property type="protein sequence ID" value="ORX04154.1"/>
    <property type="molecule type" value="Genomic_DNA"/>
</dbReference>
<evidence type="ECO:0000259" key="1">
    <source>
        <dbReference type="Pfam" id="PF08722"/>
    </source>
</evidence>
<proteinExistence type="predicted"/>
<dbReference type="NCBIfam" id="NF033179">
    <property type="entry name" value="TnsA_like_Actin"/>
    <property type="match status" value="1"/>
</dbReference>
<evidence type="ECO:0000313" key="2">
    <source>
        <dbReference type="EMBL" id="ORX04154.1"/>
    </source>
</evidence>
<keyword evidence="3" id="KW-1185">Reference proteome</keyword>